<keyword evidence="3" id="KW-1185">Reference proteome</keyword>
<evidence type="ECO:0000313" key="3">
    <source>
        <dbReference type="Proteomes" id="UP000317747"/>
    </source>
</evidence>
<comment type="caution">
    <text evidence="2">The sequence shown here is derived from an EMBL/GenBank/DDBJ whole genome shotgun (WGS) entry which is preliminary data.</text>
</comment>
<feature type="transmembrane region" description="Helical" evidence="1">
    <location>
        <begin position="12"/>
        <end position="35"/>
    </location>
</feature>
<dbReference type="RefSeq" id="WP_128085429.1">
    <property type="nucleotide sequence ID" value="NZ_CP071406.1"/>
</dbReference>
<proteinExistence type="predicted"/>
<dbReference type="AlphaFoldDB" id="A0A506QHG5"/>
<reference evidence="2 3" key="1">
    <citation type="submission" date="2019-06" db="EMBL/GenBank/DDBJ databases">
        <title>Taxogenomics and systematics of the genus Pantoea.</title>
        <authorList>
            <person name="Tambong J.T."/>
        </authorList>
    </citation>
    <scope>NUCLEOTIDE SEQUENCE [LARGE SCALE GENOMIC DNA]</scope>
    <source>
        <strain evidence="2 3">LMG 24200</strain>
    </source>
</reference>
<gene>
    <name evidence="2" type="ORF">FJW01_06260</name>
</gene>
<organism evidence="2 3">
    <name type="scientific">Pantoea deleyi</name>
    <dbReference type="NCBI Taxonomy" id="470932"/>
    <lineage>
        <taxon>Bacteria</taxon>
        <taxon>Pseudomonadati</taxon>
        <taxon>Pseudomonadota</taxon>
        <taxon>Gammaproteobacteria</taxon>
        <taxon>Enterobacterales</taxon>
        <taxon>Erwiniaceae</taxon>
        <taxon>Pantoea</taxon>
    </lineage>
</organism>
<protein>
    <submittedName>
        <fullName evidence="2">Uncharacterized protein</fullName>
    </submittedName>
</protein>
<keyword evidence="1" id="KW-0472">Membrane</keyword>
<dbReference type="Proteomes" id="UP000317747">
    <property type="component" value="Unassembled WGS sequence"/>
</dbReference>
<dbReference type="EMBL" id="VHJA01000047">
    <property type="protein sequence ID" value="TPV45207.1"/>
    <property type="molecule type" value="Genomic_DNA"/>
</dbReference>
<sequence>MSKKEQKKNRTLIFPFSIVTAILLGVVFLLFSYIYGNYFSSAAEQHPSASTQQAIYWKNHS</sequence>
<evidence type="ECO:0000256" key="1">
    <source>
        <dbReference type="SAM" id="Phobius"/>
    </source>
</evidence>
<keyword evidence="1" id="KW-1133">Transmembrane helix</keyword>
<evidence type="ECO:0000313" key="2">
    <source>
        <dbReference type="EMBL" id="TPV45207.1"/>
    </source>
</evidence>
<keyword evidence="1" id="KW-0812">Transmembrane</keyword>
<accession>A0A506QHG5</accession>
<name>A0A506QHG5_9GAMM</name>